<name>A0ACC0DMY7_9BASI</name>
<reference evidence="1 2" key="3">
    <citation type="journal article" date="2022" name="Microbiol. Spectr.">
        <title>Folding features and dynamics of 3D genome architecture in plant fungal pathogens.</title>
        <authorList>
            <person name="Xia C."/>
        </authorList>
    </citation>
    <scope>NUCLEOTIDE SEQUENCE [LARGE SCALE GENOMIC DNA]</scope>
    <source>
        <strain evidence="1 2">93-210</strain>
    </source>
</reference>
<evidence type="ECO:0000313" key="2">
    <source>
        <dbReference type="Proteomes" id="UP001060170"/>
    </source>
</evidence>
<keyword evidence="2" id="KW-1185">Reference proteome</keyword>
<sequence length="141" mass="14878">MQLLKSLLFVLFTGTLGILVVVDNPIFSCPQDHPDPWCGLSLGGDGETYSMDPASIVSPKPKPGPLGTIIKKFQCDGSPQSIWCCPSHSLTFHVSLGTAQKKVLVFSLVGIVALISSSITPGTDQVPHSQIQSACQSIKGS</sequence>
<protein>
    <submittedName>
        <fullName evidence="1">Uncharacterized protein</fullName>
    </submittedName>
</protein>
<proteinExistence type="predicted"/>
<organism evidence="1 2">
    <name type="scientific">Puccinia striiformis f. sp. tritici</name>
    <dbReference type="NCBI Taxonomy" id="168172"/>
    <lineage>
        <taxon>Eukaryota</taxon>
        <taxon>Fungi</taxon>
        <taxon>Dikarya</taxon>
        <taxon>Basidiomycota</taxon>
        <taxon>Pucciniomycotina</taxon>
        <taxon>Pucciniomycetes</taxon>
        <taxon>Pucciniales</taxon>
        <taxon>Pucciniaceae</taxon>
        <taxon>Puccinia</taxon>
    </lineage>
</organism>
<gene>
    <name evidence="1" type="ORF">MJO28_016394</name>
</gene>
<dbReference type="EMBL" id="CM045882">
    <property type="protein sequence ID" value="KAI7935523.1"/>
    <property type="molecule type" value="Genomic_DNA"/>
</dbReference>
<comment type="caution">
    <text evidence="1">The sequence shown here is derived from an EMBL/GenBank/DDBJ whole genome shotgun (WGS) entry which is preliminary data.</text>
</comment>
<reference evidence="2" key="1">
    <citation type="journal article" date="2018" name="BMC Genomics">
        <title>Genomic insights into host adaptation between the wheat stripe rust pathogen (Puccinia striiformis f. sp. tritici) and the barley stripe rust pathogen (Puccinia striiformis f. sp. hordei).</title>
        <authorList>
            <person name="Xia C."/>
            <person name="Wang M."/>
            <person name="Yin C."/>
            <person name="Cornejo O.E."/>
            <person name="Hulbert S.H."/>
            <person name="Chen X."/>
        </authorList>
    </citation>
    <scope>NUCLEOTIDE SEQUENCE [LARGE SCALE GENOMIC DNA]</scope>
    <source>
        <strain evidence="2">93-210</strain>
    </source>
</reference>
<accession>A0ACC0DMY7</accession>
<reference evidence="2" key="2">
    <citation type="journal article" date="2018" name="Mol. Plant Microbe Interact.">
        <title>Genome sequence resources for the wheat stripe rust pathogen (Puccinia striiformis f. sp. tritici) and the barley stripe rust pathogen (Puccinia striiformis f. sp. hordei).</title>
        <authorList>
            <person name="Xia C."/>
            <person name="Wang M."/>
            <person name="Yin C."/>
            <person name="Cornejo O.E."/>
            <person name="Hulbert S.H."/>
            <person name="Chen X."/>
        </authorList>
    </citation>
    <scope>NUCLEOTIDE SEQUENCE [LARGE SCALE GENOMIC DNA]</scope>
    <source>
        <strain evidence="2">93-210</strain>
    </source>
</reference>
<evidence type="ECO:0000313" key="1">
    <source>
        <dbReference type="EMBL" id="KAI7935523.1"/>
    </source>
</evidence>
<dbReference type="Proteomes" id="UP001060170">
    <property type="component" value="Chromosome 18"/>
</dbReference>